<dbReference type="GO" id="GO:0004497">
    <property type="term" value="F:monooxygenase activity"/>
    <property type="evidence" value="ECO:0007669"/>
    <property type="project" value="UniProtKB-KW"/>
</dbReference>
<dbReference type="InterPro" id="IPR017972">
    <property type="entry name" value="Cyt_P450_CS"/>
</dbReference>
<keyword evidence="5 14" id="KW-0349">Heme</keyword>
<sequence>MEGSYSVAIALLSLSLVYLIAARFKSREIPGPTPHLFVGHTFQVATIKPWKYFETLWHRYGSMVKVTLAGDDMVILSDPADAEELLARRARIYSSRRPLIYAGKYQSNNLRLSLLPYNDVLKRQRAAFHQMLQPKAIGGYETLQYTQSLHLLGDLVRAPSDYYLHVQRFPASLIFKLAFGESMKDDGKDLATAIDIFTGFVSDITPGAHLCDTFPILDILPDFLSPWRKEAKRKHEREIELYSRLSLNVKTRMEKDPGLECFTARLWDQQKRLGIPDEELYYIAGSAFIAGTDTSSLTLLWFVMAMALYPETMREAQKEIDSIFDSHTLPTFAGMQDMLYCAALIKELLRWAPAAPLSLPHYTDADDEYKGYKIRKGTMVISSIWNMHHNEDEFPDSYTFNPERFLVQNPSSEDSATLIGEGHYGFGFGRRKCPGHHLAAKSTWIAVVRMLWAFNIEPSKDSSGKPMKIDPEDCTSGLTSRPKPFAVNFVPRSAAHMETIMTAEDRI</sequence>
<dbReference type="PRINTS" id="PR00385">
    <property type="entry name" value="P450"/>
</dbReference>
<dbReference type="Gene3D" id="1.10.630.10">
    <property type="entry name" value="Cytochrome P450"/>
    <property type="match status" value="1"/>
</dbReference>
<keyword evidence="6" id="KW-0812">Transmembrane</keyword>
<evidence type="ECO:0000256" key="12">
    <source>
        <dbReference type="ARBA" id="ARBA00023136"/>
    </source>
</evidence>
<keyword evidence="16" id="KW-0732">Signal</keyword>
<keyword evidence="9 15" id="KW-0560">Oxidoreductase</keyword>
<dbReference type="Pfam" id="PF00067">
    <property type="entry name" value="p450"/>
    <property type="match status" value="1"/>
</dbReference>
<comment type="pathway">
    <text evidence="3">Secondary metabolite biosynthesis.</text>
</comment>
<dbReference type="GO" id="GO:0016705">
    <property type="term" value="F:oxidoreductase activity, acting on paired donors, with incorporation or reduction of molecular oxygen"/>
    <property type="evidence" value="ECO:0007669"/>
    <property type="project" value="InterPro"/>
</dbReference>
<evidence type="ECO:0000256" key="10">
    <source>
        <dbReference type="ARBA" id="ARBA00023004"/>
    </source>
</evidence>
<dbReference type="Proteomes" id="UP001362999">
    <property type="component" value="Unassembled WGS sequence"/>
</dbReference>
<feature type="chain" id="PRO_5043609154" evidence="16">
    <location>
        <begin position="23"/>
        <end position="507"/>
    </location>
</feature>
<reference evidence="17 18" key="1">
    <citation type="journal article" date="2024" name="J Genomics">
        <title>Draft genome sequencing and assembly of Favolaschia claudopus CIRM-BRFM 2984 isolated from oak limbs.</title>
        <authorList>
            <person name="Navarro D."/>
            <person name="Drula E."/>
            <person name="Chaduli D."/>
            <person name="Cazenave R."/>
            <person name="Ahrendt S."/>
            <person name="Wang J."/>
            <person name="Lipzen A."/>
            <person name="Daum C."/>
            <person name="Barry K."/>
            <person name="Grigoriev I.V."/>
            <person name="Favel A."/>
            <person name="Rosso M.N."/>
            <person name="Martin F."/>
        </authorList>
    </citation>
    <scope>NUCLEOTIDE SEQUENCE [LARGE SCALE GENOMIC DNA]</scope>
    <source>
        <strain evidence="17 18">CIRM-BRFM 2984</strain>
    </source>
</reference>
<dbReference type="EMBL" id="JAWWNJ010000013">
    <property type="protein sequence ID" value="KAK7042856.1"/>
    <property type="molecule type" value="Genomic_DNA"/>
</dbReference>
<dbReference type="GO" id="GO:0016020">
    <property type="term" value="C:membrane"/>
    <property type="evidence" value="ECO:0007669"/>
    <property type="project" value="UniProtKB-SubCell"/>
</dbReference>
<keyword evidence="18" id="KW-1185">Reference proteome</keyword>
<evidence type="ECO:0000256" key="3">
    <source>
        <dbReference type="ARBA" id="ARBA00005179"/>
    </source>
</evidence>
<evidence type="ECO:0000313" key="18">
    <source>
        <dbReference type="Proteomes" id="UP001362999"/>
    </source>
</evidence>
<comment type="subcellular location">
    <subcellularLocation>
        <location evidence="2">Membrane</location>
        <topology evidence="2">Single-pass membrane protein</topology>
    </subcellularLocation>
</comment>
<dbReference type="CDD" id="cd11065">
    <property type="entry name" value="CYP64-like"/>
    <property type="match status" value="1"/>
</dbReference>
<evidence type="ECO:0000256" key="2">
    <source>
        <dbReference type="ARBA" id="ARBA00004167"/>
    </source>
</evidence>
<evidence type="ECO:0000256" key="14">
    <source>
        <dbReference type="PIRSR" id="PIRSR602401-1"/>
    </source>
</evidence>
<evidence type="ECO:0000256" key="5">
    <source>
        <dbReference type="ARBA" id="ARBA00022617"/>
    </source>
</evidence>
<accession>A0AAW0CSY2</accession>
<evidence type="ECO:0000313" key="17">
    <source>
        <dbReference type="EMBL" id="KAK7042856.1"/>
    </source>
</evidence>
<feature type="binding site" description="axial binding residue" evidence="14">
    <location>
        <position position="433"/>
    </location>
    <ligand>
        <name>heme</name>
        <dbReference type="ChEBI" id="CHEBI:30413"/>
    </ligand>
    <ligandPart>
        <name>Fe</name>
        <dbReference type="ChEBI" id="CHEBI:18248"/>
    </ligandPart>
</feature>
<keyword evidence="13" id="KW-0325">Glycoprotein</keyword>
<dbReference type="InterPro" id="IPR002401">
    <property type="entry name" value="Cyt_P450_E_grp-I"/>
</dbReference>
<dbReference type="AlphaFoldDB" id="A0AAW0CSY2"/>
<comment type="similarity">
    <text evidence="4 15">Belongs to the cytochrome P450 family.</text>
</comment>
<evidence type="ECO:0000256" key="16">
    <source>
        <dbReference type="SAM" id="SignalP"/>
    </source>
</evidence>
<dbReference type="GO" id="GO:0005506">
    <property type="term" value="F:iron ion binding"/>
    <property type="evidence" value="ECO:0007669"/>
    <property type="project" value="InterPro"/>
</dbReference>
<comment type="cofactor">
    <cofactor evidence="1 14">
        <name>heme</name>
        <dbReference type="ChEBI" id="CHEBI:30413"/>
    </cofactor>
</comment>
<proteinExistence type="inferred from homology"/>
<dbReference type="PRINTS" id="PR00463">
    <property type="entry name" value="EP450I"/>
</dbReference>
<dbReference type="InterPro" id="IPR036396">
    <property type="entry name" value="Cyt_P450_sf"/>
</dbReference>
<evidence type="ECO:0000256" key="9">
    <source>
        <dbReference type="ARBA" id="ARBA00023002"/>
    </source>
</evidence>
<evidence type="ECO:0000256" key="7">
    <source>
        <dbReference type="ARBA" id="ARBA00022723"/>
    </source>
</evidence>
<keyword evidence="11 15" id="KW-0503">Monooxygenase</keyword>
<dbReference type="PROSITE" id="PS00086">
    <property type="entry name" value="CYTOCHROME_P450"/>
    <property type="match status" value="1"/>
</dbReference>
<gene>
    <name evidence="17" type="ORF">R3P38DRAFT_3390274</name>
</gene>
<evidence type="ECO:0000256" key="6">
    <source>
        <dbReference type="ARBA" id="ARBA00022692"/>
    </source>
</evidence>
<keyword evidence="10 14" id="KW-0408">Iron</keyword>
<dbReference type="InterPro" id="IPR001128">
    <property type="entry name" value="Cyt_P450"/>
</dbReference>
<keyword evidence="7 14" id="KW-0479">Metal-binding</keyword>
<name>A0AAW0CSY2_9AGAR</name>
<feature type="signal peptide" evidence="16">
    <location>
        <begin position="1"/>
        <end position="22"/>
    </location>
</feature>
<comment type="caution">
    <text evidence="17">The sequence shown here is derived from an EMBL/GenBank/DDBJ whole genome shotgun (WGS) entry which is preliminary data.</text>
</comment>
<keyword evidence="12" id="KW-0472">Membrane</keyword>
<evidence type="ECO:0000256" key="4">
    <source>
        <dbReference type="ARBA" id="ARBA00010617"/>
    </source>
</evidence>
<evidence type="ECO:0000256" key="13">
    <source>
        <dbReference type="ARBA" id="ARBA00023180"/>
    </source>
</evidence>
<dbReference type="PANTHER" id="PTHR46300">
    <property type="entry name" value="P450, PUTATIVE (EUROFUNG)-RELATED-RELATED"/>
    <property type="match status" value="1"/>
</dbReference>
<keyword evidence="8" id="KW-1133">Transmembrane helix</keyword>
<evidence type="ECO:0000256" key="1">
    <source>
        <dbReference type="ARBA" id="ARBA00001971"/>
    </source>
</evidence>
<dbReference type="GO" id="GO:0020037">
    <property type="term" value="F:heme binding"/>
    <property type="evidence" value="ECO:0007669"/>
    <property type="project" value="InterPro"/>
</dbReference>
<evidence type="ECO:0000256" key="15">
    <source>
        <dbReference type="RuleBase" id="RU000461"/>
    </source>
</evidence>
<evidence type="ECO:0000256" key="11">
    <source>
        <dbReference type="ARBA" id="ARBA00023033"/>
    </source>
</evidence>
<dbReference type="PANTHER" id="PTHR46300:SF2">
    <property type="entry name" value="CYTOCHROME P450 MONOOXYGENASE ALNH-RELATED"/>
    <property type="match status" value="1"/>
</dbReference>
<dbReference type="SUPFAM" id="SSF48264">
    <property type="entry name" value="Cytochrome P450"/>
    <property type="match status" value="1"/>
</dbReference>
<dbReference type="InterPro" id="IPR050364">
    <property type="entry name" value="Cytochrome_P450_fung"/>
</dbReference>
<protein>
    <submittedName>
        <fullName evidence="17">Cytochrome P450</fullName>
    </submittedName>
</protein>
<evidence type="ECO:0000256" key="8">
    <source>
        <dbReference type="ARBA" id="ARBA00022989"/>
    </source>
</evidence>
<organism evidence="17 18">
    <name type="scientific">Favolaschia claudopus</name>
    <dbReference type="NCBI Taxonomy" id="2862362"/>
    <lineage>
        <taxon>Eukaryota</taxon>
        <taxon>Fungi</taxon>
        <taxon>Dikarya</taxon>
        <taxon>Basidiomycota</taxon>
        <taxon>Agaricomycotina</taxon>
        <taxon>Agaricomycetes</taxon>
        <taxon>Agaricomycetidae</taxon>
        <taxon>Agaricales</taxon>
        <taxon>Marasmiineae</taxon>
        <taxon>Mycenaceae</taxon>
        <taxon>Favolaschia</taxon>
    </lineage>
</organism>